<accession>A0ABU1UZV3</accession>
<feature type="domain" description="CMP/dCMP-type deaminase" evidence="13">
    <location>
        <begin position="5"/>
        <end position="131"/>
    </location>
</feature>
<dbReference type="InterPro" id="IPR004794">
    <property type="entry name" value="Eubact_RibD"/>
</dbReference>
<comment type="function">
    <text evidence="1 12">Converts 2,5-diamino-6-(ribosylamino)-4(3h)-pyrimidinone 5'-phosphate into 5-amino-6-(ribosylamino)-2,4(1h,3h)-pyrimidinedione 5'-phosphate.</text>
</comment>
<keyword evidence="12 14" id="KW-0378">Hydrolase</keyword>
<keyword evidence="8 12" id="KW-0862">Zinc</keyword>
<evidence type="ECO:0000313" key="14">
    <source>
        <dbReference type="EMBL" id="MDR7090714.1"/>
    </source>
</evidence>
<dbReference type="EC" id="1.1.1.193" evidence="12"/>
<evidence type="ECO:0000256" key="6">
    <source>
        <dbReference type="ARBA" id="ARBA00022619"/>
    </source>
</evidence>
<evidence type="ECO:0000259" key="13">
    <source>
        <dbReference type="PROSITE" id="PS51747"/>
    </source>
</evidence>
<dbReference type="Gene3D" id="3.40.140.10">
    <property type="entry name" value="Cytidine Deaminase, domain 2"/>
    <property type="match status" value="1"/>
</dbReference>
<dbReference type="Pfam" id="PF00383">
    <property type="entry name" value="dCMP_cyt_deam_1"/>
    <property type="match status" value="1"/>
</dbReference>
<dbReference type="InterPro" id="IPR050765">
    <property type="entry name" value="Riboflavin_Biosynth_HTPR"/>
</dbReference>
<dbReference type="GO" id="GO:0008703">
    <property type="term" value="F:5-amino-6-(5-phosphoribosylamino)uracil reductase activity"/>
    <property type="evidence" value="ECO:0007669"/>
    <property type="project" value="UniProtKB-EC"/>
</dbReference>
<dbReference type="EC" id="3.5.4.26" evidence="12"/>
<dbReference type="InterPro" id="IPR016193">
    <property type="entry name" value="Cytidine_deaminase-like"/>
</dbReference>
<protein>
    <recommendedName>
        <fullName evidence="12">Riboflavin biosynthesis protein RibD</fullName>
    </recommendedName>
    <domain>
        <recommendedName>
            <fullName evidence="12">Diaminohydroxyphosphoribosylaminopyrimidine deaminase</fullName>
            <shortName evidence="12">DRAP deaminase</shortName>
            <ecNumber evidence="12">3.5.4.26</ecNumber>
        </recommendedName>
        <alternativeName>
            <fullName evidence="12">Riboflavin-specific deaminase</fullName>
        </alternativeName>
    </domain>
    <domain>
        <recommendedName>
            <fullName evidence="12">5-amino-6-(5-phosphoribosylamino)uracil reductase</fullName>
            <ecNumber evidence="12">1.1.1.193</ecNumber>
        </recommendedName>
        <alternativeName>
            <fullName evidence="12">HTP reductase</fullName>
        </alternativeName>
    </domain>
</protein>
<comment type="cofactor">
    <cofactor evidence="12">
        <name>Zn(2+)</name>
        <dbReference type="ChEBI" id="CHEBI:29105"/>
    </cofactor>
    <text evidence="12">Binds 1 zinc ion.</text>
</comment>
<keyword evidence="11" id="KW-0511">Multifunctional enzyme</keyword>
<dbReference type="SUPFAM" id="SSF53927">
    <property type="entry name" value="Cytidine deaminase-like"/>
    <property type="match status" value="1"/>
</dbReference>
<keyword evidence="7 12" id="KW-0479">Metal-binding</keyword>
<dbReference type="NCBIfam" id="TIGR00227">
    <property type="entry name" value="ribD_Cterm"/>
    <property type="match status" value="1"/>
</dbReference>
<dbReference type="PROSITE" id="PS00903">
    <property type="entry name" value="CYT_DCMP_DEAMINASES_1"/>
    <property type="match status" value="1"/>
</dbReference>
<dbReference type="SUPFAM" id="SSF53597">
    <property type="entry name" value="Dihydrofolate reductase-like"/>
    <property type="match status" value="1"/>
</dbReference>
<evidence type="ECO:0000256" key="7">
    <source>
        <dbReference type="ARBA" id="ARBA00022723"/>
    </source>
</evidence>
<dbReference type="PANTHER" id="PTHR38011">
    <property type="entry name" value="DIHYDROFOLATE REDUCTASE FAMILY PROTEIN (AFU_ORTHOLOGUE AFUA_8G06820)"/>
    <property type="match status" value="1"/>
</dbReference>
<dbReference type="InterPro" id="IPR002125">
    <property type="entry name" value="CMP_dCMP_dom"/>
</dbReference>
<organism evidence="14 15">
    <name type="scientific">Cellvibrio fibrivorans</name>
    <dbReference type="NCBI Taxonomy" id="126350"/>
    <lineage>
        <taxon>Bacteria</taxon>
        <taxon>Pseudomonadati</taxon>
        <taxon>Pseudomonadota</taxon>
        <taxon>Gammaproteobacteria</taxon>
        <taxon>Cellvibrionales</taxon>
        <taxon>Cellvibrionaceae</taxon>
        <taxon>Cellvibrio</taxon>
    </lineage>
</organism>
<dbReference type="InterPro" id="IPR016192">
    <property type="entry name" value="APOBEC/CMP_deaminase_Zn-bd"/>
</dbReference>
<evidence type="ECO:0000256" key="12">
    <source>
        <dbReference type="PIRNR" id="PIRNR006769"/>
    </source>
</evidence>
<evidence type="ECO:0000256" key="5">
    <source>
        <dbReference type="ARBA" id="ARBA00007417"/>
    </source>
</evidence>
<evidence type="ECO:0000256" key="10">
    <source>
        <dbReference type="ARBA" id="ARBA00023002"/>
    </source>
</evidence>
<dbReference type="PROSITE" id="PS51747">
    <property type="entry name" value="CYT_DCMP_DEAMINASES_2"/>
    <property type="match status" value="1"/>
</dbReference>
<evidence type="ECO:0000256" key="11">
    <source>
        <dbReference type="ARBA" id="ARBA00023268"/>
    </source>
</evidence>
<dbReference type="PIRSF" id="PIRSF006769">
    <property type="entry name" value="RibD"/>
    <property type="match status" value="1"/>
</dbReference>
<dbReference type="Proteomes" id="UP001253595">
    <property type="component" value="Unassembled WGS sequence"/>
</dbReference>
<dbReference type="EMBL" id="JAVDVX010000005">
    <property type="protein sequence ID" value="MDR7090714.1"/>
    <property type="molecule type" value="Genomic_DNA"/>
</dbReference>
<evidence type="ECO:0000256" key="1">
    <source>
        <dbReference type="ARBA" id="ARBA00002151"/>
    </source>
</evidence>
<proteinExistence type="inferred from homology"/>
<evidence type="ECO:0000256" key="3">
    <source>
        <dbReference type="ARBA" id="ARBA00004910"/>
    </source>
</evidence>
<comment type="similarity">
    <text evidence="4 12">In the N-terminal section; belongs to the cytidine and deoxycytidylate deaminase family.</text>
</comment>
<comment type="caution">
    <text evidence="14">The sequence shown here is derived from an EMBL/GenBank/DDBJ whole genome shotgun (WGS) entry which is preliminary data.</text>
</comment>
<evidence type="ECO:0000256" key="9">
    <source>
        <dbReference type="ARBA" id="ARBA00022857"/>
    </source>
</evidence>
<keyword evidence="6 12" id="KW-0686">Riboflavin biosynthesis</keyword>
<dbReference type="Gene3D" id="3.40.430.10">
    <property type="entry name" value="Dihydrofolate Reductase, subunit A"/>
    <property type="match status" value="1"/>
</dbReference>
<keyword evidence="9 12" id="KW-0521">NADP</keyword>
<sequence>MTLSSVDFEFMAHAFRLAERGLYTTMPNPRVGCVLVKDGQVIAEGWHVRAGEAHAEVNALTAARDSAVHDGARGATAYVSLEPCSHTGKTGPCSQALIDAGIARLVYGMEDPNPLVSGNGIAMVRAAGIQVDGPVLEEDARVLNPGFVRRMERKLPYVRCKMAMSIDGRTAMASGESKWITGPKARADVQRLRARSCAIISGVDSILQDNASLTVRVDELGLPNAEEAAAKQPLRVILDSQLRTPRTALMFKQFTPILLVHNGKVEAEQLQGWPDFVELIALPGKDGRIDLNALLRELARRHCNEVLVEAGATLSGSFLRRGLLDEIIMYMAPKLLGNNALPLFGLPLDTMSAALSLKIKDIRAVGRDWRITAVPDTEY</sequence>
<dbReference type="GO" id="GO:0008835">
    <property type="term" value="F:diaminohydroxyphosphoribosylaminopyrimidine deaminase activity"/>
    <property type="evidence" value="ECO:0007669"/>
    <property type="project" value="UniProtKB-EC"/>
</dbReference>
<evidence type="ECO:0000313" key="15">
    <source>
        <dbReference type="Proteomes" id="UP001253595"/>
    </source>
</evidence>
<evidence type="ECO:0000256" key="2">
    <source>
        <dbReference type="ARBA" id="ARBA00004882"/>
    </source>
</evidence>
<comment type="pathway">
    <text evidence="2 12">Cofactor biosynthesis; riboflavin biosynthesis; 5-amino-6-(D-ribitylamino)uracil from GTP: step 2/4.</text>
</comment>
<comment type="similarity">
    <text evidence="5 12">In the C-terminal section; belongs to the HTP reductase family.</text>
</comment>
<comment type="pathway">
    <text evidence="3 12">Cofactor biosynthesis; riboflavin biosynthesis; 5-amino-6-(D-ribitylamino)uracil from GTP: step 3/4.</text>
</comment>
<reference evidence="14 15" key="1">
    <citation type="submission" date="2023-07" db="EMBL/GenBank/DDBJ databases">
        <title>Sorghum-associated microbial communities from plants grown in Nebraska, USA.</title>
        <authorList>
            <person name="Schachtman D."/>
        </authorList>
    </citation>
    <scope>NUCLEOTIDE SEQUENCE [LARGE SCALE GENOMIC DNA]</scope>
    <source>
        <strain evidence="14 15">BE190</strain>
    </source>
</reference>
<keyword evidence="15" id="KW-1185">Reference proteome</keyword>
<dbReference type="InterPro" id="IPR024072">
    <property type="entry name" value="DHFR-like_dom_sf"/>
</dbReference>
<keyword evidence="10 12" id="KW-0560">Oxidoreductase</keyword>
<evidence type="ECO:0000256" key="4">
    <source>
        <dbReference type="ARBA" id="ARBA00005259"/>
    </source>
</evidence>
<evidence type="ECO:0000256" key="8">
    <source>
        <dbReference type="ARBA" id="ARBA00022833"/>
    </source>
</evidence>
<dbReference type="PANTHER" id="PTHR38011:SF7">
    <property type="entry name" value="2,5-DIAMINO-6-RIBOSYLAMINO-4(3H)-PYRIMIDINONE 5'-PHOSPHATE REDUCTASE"/>
    <property type="match status" value="1"/>
</dbReference>
<dbReference type="RefSeq" id="WP_310073273.1">
    <property type="nucleotide sequence ID" value="NZ_JAVDVX010000005.1"/>
</dbReference>
<comment type="catalytic activity">
    <reaction evidence="12">
        <text>2,5-diamino-6-hydroxy-4-(5-phosphoribosylamino)-pyrimidine + H2O + H(+) = 5-amino-6-(5-phospho-D-ribosylamino)uracil + NH4(+)</text>
        <dbReference type="Rhea" id="RHEA:21868"/>
        <dbReference type="ChEBI" id="CHEBI:15377"/>
        <dbReference type="ChEBI" id="CHEBI:15378"/>
        <dbReference type="ChEBI" id="CHEBI:28938"/>
        <dbReference type="ChEBI" id="CHEBI:58453"/>
        <dbReference type="ChEBI" id="CHEBI:58614"/>
        <dbReference type="EC" id="3.5.4.26"/>
    </reaction>
</comment>
<dbReference type="InterPro" id="IPR011549">
    <property type="entry name" value="RibD_C"/>
</dbReference>
<dbReference type="Pfam" id="PF01872">
    <property type="entry name" value="RibD_C"/>
    <property type="match status" value="1"/>
</dbReference>
<comment type="catalytic activity">
    <reaction evidence="12">
        <text>5-amino-6-(5-phospho-D-ribitylamino)uracil + NADP(+) = 5-amino-6-(5-phospho-D-ribosylamino)uracil + NADPH + H(+)</text>
        <dbReference type="Rhea" id="RHEA:17845"/>
        <dbReference type="ChEBI" id="CHEBI:15378"/>
        <dbReference type="ChEBI" id="CHEBI:57783"/>
        <dbReference type="ChEBI" id="CHEBI:58349"/>
        <dbReference type="ChEBI" id="CHEBI:58421"/>
        <dbReference type="ChEBI" id="CHEBI:58453"/>
        <dbReference type="EC" id="1.1.1.193"/>
    </reaction>
</comment>
<dbReference type="CDD" id="cd01284">
    <property type="entry name" value="Riboflavin_deaminase-reductase"/>
    <property type="match status" value="1"/>
</dbReference>
<dbReference type="InterPro" id="IPR002734">
    <property type="entry name" value="RibDG_C"/>
</dbReference>
<dbReference type="NCBIfam" id="TIGR00326">
    <property type="entry name" value="eubact_ribD"/>
    <property type="match status" value="1"/>
</dbReference>
<name>A0ABU1UZV3_9GAMM</name>
<gene>
    <name evidence="14" type="ORF">J2X05_002740</name>
</gene>